<evidence type="ECO:0000313" key="1">
    <source>
        <dbReference type="EMBL" id="KAG9277960.1"/>
    </source>
</evidence>
<dbReference type="AlphaFoldDB" id="A0A8T2M2Q2"/>
<reference evidence="1 2" key="1">
    <citation type="submission" date="2021-07" db="EMBL/GenBank/DDBJ databases">
        <authorList>
            <person name="Imarazene B."/>
            <person name="Zahm M."/>
            <person name="Klopp C."/>
            <person name="Cabau C."/>
            <person name="Beille S."/>
            <person name="Jouanno E."/>
            <person name="Castinel A."/>
            <person name="Lluch J."/>
            <person name="Gil L."/>
            <person name="Kuchtly C."/>
            <person name="Lopez Roques C."/>
            <person name="Donnadieu C."/>
            <person name="Parrinello H."/>
            <person name="Journot L."/>
            <person name="Du K."/>
            <person name="Schartl M."/>
            <person name="Retaux S."/>
            <person name="Guiguen Y."/>
        </authorList>
    </citation>
    <scope>NUCLEOTIDE SEQUENCE [LARGE SCALE GENOMIC DNA]</scope>
    <source>
        <strain evidence="1">Pach_M1</strain>
        <tissue evidence="1">Testis</tissue>
    </source>
</reference>
<evidence type="ECO:0000313" key="2">
    <source>
        <dbReference type="Proteomes" id="UP000752171"/>
    </source>
</evidence>
<protein>
    <submittedName>
        <fullName evidence="1">Uncharacterized protein</fullName>
    </submittedName>
</protein>
<comment type="caution">
    <text evidence="1">The sequence shown here is derived from an EMBL/GenBank/DDBJ whole genome shotgun (WGS) entry which is preliminary data.</text>
</comment>
<proteinExistence type="predicted"/>
<gene>
    <name evidence="1" type="ORF">AMEX_G5734</name>
</gene>
<dbReference type="EMBL" id="JAICCE010000004">
    <property type="protein sequence ID" value="KAG9277960.1"/>
    <property type="molecule type" value="Genomic_DNA"/>
</dbReference>
<organism evidence="1 2">
    <name type="scientific">Astyanax mexicanus</name>
    <name type="common">Blind cave fish</name>
    <name type="synonym">Astyanax fasciatus mexicanus</name>
    <dbReference type="NCBI Taxonomy" id="7994"/>
    <lineage>
        <taxon>Eukaryota</taxon>
        <taxon>Metazoa</taxon>
        <taxon>Chordata</taxon>
        <taxon>Craniata</taxon>
        <taxon>Vertebrata</taxon>
        <taxon>Euteleostomi</taxon>
        <taxon>Actinopterygii</taxon>
        <taxon>Neopterygii</taxon>
        <taxon>Teleostei</taxon>
        <taxon>Ostariophysi</taxon>
        <taxon>Characiformes</taxon>
        <taxon>Characoidei</taxon>
        <taxon>Acestrorhamphidae</taxon>
        <taxon>Acestrorhamphinae</taxon>
        <taxon>Astyanax</taxon>
    </lineage>
</organism>
<accession>A0A8T2M2Q2</accession>
<name>A0A8T2M2Q2_ASTMX</name>
<dbReference type="Proteomes" id="UP000752171">
    <property type="component" value="Unassembled WGS sequence"/>
</dbReference>
<sequence>MRDLKLQSWLNKAPGRIIAGGWGSRKLLLVVPEDCGYTGKILKSASKGPLYVAPLQEELDTTPLPPTSESFSNMPKALCQKCKTMYPLQVLAKHVQFCEVTVVEDCVEESGCDINEQKGSKSPINHTCPICLQHFPSEAIELHASSCGESAPDRSLEVTDITLPSCSFKPLEDWQSVPDPTKAMSQFREGQLHNHATETPLNMHMDMRSTPAERDRALLSFYKKPHVEWARPLHCILEGDCAVGEGVTRFFFSNSIEKLKSGFSVNLVISLLLLGEFWDTFIHGGPCLSGLSPAFVHVLLGGNPDTATVQLNDCPDLDIRDTVKLLEKSELSEQEINQVQVLAYAWDLPGVTNTNRRWLFEKMLIHAVIGRLSRQIKQLRRGLKETPIWAFLLQRPDAVPFLFPRETMECNPELILQAIC</sequence>